<dbReference type="InterPro" id="IPR036378">
    <property type="entry name" value="FAS1_dom_sf"/>
</dbReference>
<feature type="signal peptide" evidence="9">
    <location>
        <begin position="1"/>
        <end position="27"/>
    </location>
</feature>
<evidence type="ECO:0000313" key="12">
    <source>
        <dbReference type="Proteomes" id="UP000036987"/>
    </source>
</evidence>
<evidence type="ECO:0000256" key="7">
    <source>
        <dbReference type="ARBA" id="ARBA00023288"/>
    </source>
</evidence>
<evidence type="ECO:0000256" key="9">
    <source>
        <dbReference type="SAM" id="SignalP"/>
    </source>
</evidence>
<dbReference type="GO" id="GO:0005886">
    <property type="term" value="C:plasma membrane"/>
    <property type="evidence" value="ECO:0000318"/>
    <property type="project" value="GO_Central"/>
</dbReference>
<dbReference type="GO" id="GO:0098552">
    <property type="term" value="C:side of membrane"/>
    <property type="evidence" value="ECO:0007669"/>
    <property type="project" value="UniProtKB-KW"/>
</dbReference>
<comment type="caution">
    <text evidence="11">The sequence shown here is derived from an EMBL/GenBank/DDBJ whole genome shotgun (WGS) entry which is preliminary data.</text>
</comment>
<dbReference type="PROSITE" id="PS50213">
    <property type="entry name" value="FAS1"/>
    <property type="match status" value="2"/>
</dbReference>
<evidence type="ECO:0000313" key="11">
    <source>
        <dbReference type="EMBL" id="KMZ56611.1"/>
    </source>
</evidence>
<dbReference type="PANTHER" id="PTHR32382:SF0">
    <property type="entry name" value="FASCICLIN-LIKE ARABINOGALACTAN PROTEIN 4"/>
    <property type="match status" value="1"/>
</dbReference>
<evidence type="ECO:0000259" key="10">
    <source>
        <dbReference type="PROSITE" id="PS50213"/>
    </source>
</evidence>
<dbReference type="OrthoDB" id="286301at2759"/>
<evidence type="ECO:0000256" key="3">
    <source>
        <dbReference type="ARBA" id="ARBA00022475"/>
    </source>
</evidence>
<gene>
    <name evidence="11" type="ORF">ZOSMA_93G00750</name>
</gene>
<dbReference type="SUPFAM" id="SSF82153">
    <property type="entry name" value="FAS1 domain"/>
    <property type="match status" value="2"/>
</dbReference>
<dbReference type="PANTHER" id="PTHR32382">
    <property type="entry name" value="FASCICLIN-LIKE ARABINOGALACTAN PROTEIN"/>
    <property type="match status" value="1"/>
</dbReference>
<dbReference type="GO" id="GO:0009825">
    <property type="term" value="P:multidimensional cell growth"/>
    <property type="evidence" value="ECO:0000318"/>
    <property type="project" value="GO_Central"/>
</dbReference>
<feature type="domain" description="FAS1" evidence="10">
    <location>
        <begin position="198"/>
        <end position="345"/>
    </location>
</feature>
<evidence type="ECO:0000256" key="8">
    <source>
        <dbReference type="SAM" id="MobiDB-lite"/>
    </source>
</evidence>
<comment type="similarity">
    <text evidence="2">Belongs to the fasciclin-like AGP family.</text>
</comment>
<evidence type="ECO:0000256" key="5">
    <source>
        <dbReference type="ARBA" id="ARBA00022729"/>
    </source>
</evidence>
<evidence type="ECO:0000256" key="1">
    <source>
        <dbReference type="ARBA" id="ARBA00004609"/>
    </source>
</evidence>
<comment type="subcellular location">
    <subcellularLocation>
        <location evidence="1">Cell membrane</location>
        <topology evidence="1">Lipid-anchor</topology>
        <topology evidence="1">GPI-anchor</topology>
    </subcellularLocation>
</comment>
<keyword evidence="12" id="KW-1185">Reference proteome</keyword>
<keyword evidence="3" id="KW-1003">Cell membrane</keyword>
<reference evidence="12" key="1">
    <citation type="journal article" date="2016" name="Nature">
        <title>The genome of the seagrass Zostera marina reveals angiosperm adaptation to the sea.</title>
        <authorList>
            <person name="Olsen J.L."/>
            <person name="Rouze P."/>
            <person name="Verhelst B."/>
            <person name="Lin Y.-C."/>
            <person name="Bayer T."/>
            <person name="Collen J."/>
            <person name="Dattolo E."/>
            <person name="De Paoli E."/>
            <person name="Dittami S."/>
            <person name="Maumus F."/>
            <person name="Michel G."/>
            <person name="Kersting A."/>
            <person name="Lauritano C."/>
            <person name="Lohaus R."/>
            <person name="Toepel M."/>
            <person name="Tonon T."/>
            <person name="Vanneste K."/>
            <person name="Amirebrahimi M."/>
            <person name="Brakel J."/>
            <person name="Bostroem C."/>
            <person name="Chovatia M."/>
            <person name="Grimwood J."/>
            <person name="Jenkins J.W."/>
            <person name="Jueterbock A."/>
            <person name="Mraz A."/>
            <person name="Stam W.T."/>
            <person name="Tice H."/>
            <person name="Bornberg-Bauer E."/>
            <person name="Green P.J."/>
            <person name="Pearson G.A."/>
            <person name="Procaccini G."/>
            <person name="Duarte C.M."/>
            <person name="Schmutz J."/>
            <person name="Reusch T.B.H."/>
            <person name="Van de Peer Y."/>
        </authorList>
    </citation>
    <scope>NUCLEOTIDE SEQUENCE [LARGE SCALE GENOMIC DNA]</scope>
    <source>
        <strain evidence="12">cv. Finnish</strain>
    </source>
</reference>
<accession>A0A0K9NIP1</accession>
<feature type="chain" id="PRO_5005527137" evidence="9">
    <location>
        <begin position="28"/>
        <end position="436"/>
    </location>
</feature>
<keyword evidence="7" id="KW-0449">Lipoprotein</keyword>
<evidence type="ECO:0000256" key="4">
    <source>
        <dbReference type="ARBA" id="ARBA00022622"/>
    </source>
</evidence>
<dbReference type="GO" id="GO:0009738">
    <property type="term" value="P:abscisic acid-activated signaling pathway"/>
    <property type="evidence" value="ECO:0000318"/>
    <property type="project" value="GO_Central"/>
</dbReference>
<protein>
    <submittedName>
        <fullName evidence="11">Fasciclin-like arabinogalactan protein 9</fullName>
    </submittedName>
</protein>
<dbReference type="Pfam" id="PF02469">
    <property type="entry name" value="Fasciclin"/>
    <property type="match status" value="2"/>
</dbReference>
<sequence length="436" mass="46545">MVDPNPSRFPRLLLLLIFLVIPSPVISVNITNLLSSYPELSTFASLLTSTSVATDLSRRSSLTILAIPNSILQNAFDARNDSSLPSPYDLADVVRYHVLLQYFSLPDLHQIPPEGKLVTTLFQTTGRASTNMGAVNLTRNPFTGNVTIRSPSPFSTNNATIMSLIKIFPYNISIFTVDSLLIPTGLDVMASEKSPPAVLNITQVLIDGKNFNVVASMLTASGVVDEFEADEKGAGITIFVPSDEAFTEMPQTGGERLQSLSADRKAVVLRYHVLHSYYPLGSLESIVNPVQPTLATEDTGAGRFTLNISRVNGSVAIDTGIAQASITRTVFDQNPVAVFAVSKVLLPKEIFGDGDDRGSRSDFGEAPAPEVSWLAANGSSSQVGSGVESPSTRMKSEIGWAQQPPPPPLSSSSSSLSLVVYVLANCCIGTIIAVVL</sequence>
<proteinExistence type="inferred from homology"/>
<feature type="region of interest" description="Disordered" evidence="8">
    <location>
        <begin position="378"/>
        <end position="407"/>
    </location>
</feature>
<dbReference type="STRING" id="29655.A0A0K9NIP1"/>
<dbReference type="InterPro" id="IPR000782">
    <property type="entry name" value="FAS1_domain"/>
</dbReference>
<dbReference type="AlphaFoldDB" id="A0A0K9NIP1"/>
<evidence type="ECO:0000256" key="2">
    <source>
        <dbReference type="ARBA" id="ARBA00007843"/>
    </source>
</evidence>
<feature type="compositionally biased region" description="Low complexity" evidence="8">
    <location>
        <begin position="378"/>
        <end position="391"/>
    </location>
</feature>
<dbReference type="GO" id="GO:0048354">
    <property type="term" value="P:mucilage biosynthetic process involved in seed coat development"/>
    <property type="evidence" value="ECO:0000318"/>
    <property type="project" value="GO_Central"/>
</dbReference>
<evidence type="ECO:0000256" key="6">
    <source>
        <dbReference type="ARBA" id="ARBA00023136"/>
    </source>
</evidence>
<feature type="domain" description="FAS1" evidence="10">
    <location>
        <begin position="27"/>
        <end position="181"/>
    </location>
</feature>
<keyword evidence="5 9" id="KW-0732">Signal</keyword>
<dbReference type="Gene3D" id="2.30.180.10">
    <property type="entry name" value="FAS1 domain"/>
    <property type="match status" value="2"/>
</dbReference>
<dbReference type="FunFam" id="2.30.180.10:FF:000013">
    <property type="entry name" value="Fasciclin-like arabinogalactan protein 4"/>
    <property type="match status" value="1"/>
</dbReference>
<organism evidence="11 12">
    <name type="scientific">Zostera marina</name>
    <name type="common">Eelgrass</name>
    <dbReference type="NCBI Taxonomy" id="29655"/>
    <lineage>
        <taxon>Eukaryota</taxon>
        <taxon>Viridiplantae</taxon>
        <taxon>Streptophyta</taxon>
        <taxon>Embryophyta</taxon>
        <taxon>Tracheophyta</taxon>
        <taxon>Spermatophyta</taxon>
        <taxon>Magnoliopsida</taxon>
        <taxon>Liliopsida</taxon>
        <taxon>Zosteraceae</taxon>
        <taxon>Zostera</taxon>
    </lineage>
</organism>
<dbReference type="OMA" id="GIFLWCI"/>
<dbReference type="EMBL" id="LFYR01002156">
    <property type="protein sequence ID" value="KMZ56611.1"/>
    <property type="molecule type" value="Genomic_DNA"/>
</dbReference>
<dbReference type="SMART" id="SM00554">
    <property type="entry name" value="FAS1"/>
    <property type="match status" value="2"/>
</dbReference>
<name>A0A0K9NIP1_ZOSMR</name>
<keyword evidence="6" id="KW-0472">Membrane</keyword>
<keyword evidence="4" id="KW-0336">GPI-anchor</keyword>
<dbReference type="Proteomes" id="UP000036987">
    <property type="component" value="Unassembled WGS sequence"/>
</dbReference>
<dbReference type="FunFam" id="2.30.180.10:FF:000022">
    <property type="entry name" value="fasciclin-like arabinogalactan protein 4"/>
    <property type="match status" value="1"/>
</dbReference>
<dbReference type="InterPro" id="IPR033254">
    <property type="entry name" value="Plant_FLA"/>
</dbReference>
<keyword evidence="4" id="KW-0325">Glycoprotein</keyword>